<dbReference type="InterPro" id="IPR036938">
    <property type="entry name" value="PAP2/HPO_sf"/>
</dbReference>
<evidence type="ECO:0000313" key="9">
    <source>
        <dbReference type="EMBL" id="RLN66589.1"/>
    </source>
</evidence>
<dbReference type="CDD" id="cd03382">
    <property type="entry name" value="PAP2_dolichyldiphosphatase"/>
    <property type="match status" value="1"/>
</dbReference>
<dbReference type="UniPathway" id="UPA00378"/>
<comment type="similarity">
    <text evidence="6">Belongs to the dolichyldiphosphatase family.</text>
</comment>
<dbReference type="GO" id="GO:0005789">
    <property type="term" value="C:endoplasmic reticulum membrane"/>
    <property type="evidence" value="ECO:0007669"/>
    <property type="project" value="UniProtKB-SubCell"/>
</dbReference>
<name>A0A3F2RZS4_9STRA</name>
<protein>
    <recommendedName>
        <fullName evidence="6">Dolichyldiphosphatase</fullName>
        <ecNumber evidence="6">3.6.1.43</ecNumber>
    </recommendedName>
</protein>
<evidence type="ECO:0000256" key="4">
    <source>
        <dbReference type="ARBA" id="ARBA00022989"/>
    </source>
</evidence>
<feature type="transmembrane region" description="Helical" evidence="6">
    <location>
        <begin position="121"/>
        <end position="139"/>
    </location>
</feature>
<keyword evidence="5 6" id="KW-0472">Membrane</keyword>
<dbReference type="InterPro" id="IPR000326">
    <property type="entry name" value="PAP2/HPO"/>
</dbReference>
<feature type="transmembrane region" description="Helical" evidence="6">
    <location>
        <begin position="23"/>
        <end position="44"/>
    </location>
</feature>
<comment type="caution">
    <text evidence="9">The sequence shown here is derived from an EMBL/GenBank/DDBJ whole genome shotgun (WGS) entry which is preliminary data.</text>
</comment>
<evidence type="ECO:0000256" key="6">
    <source>
        <dbReference type="RuleBase" id="RU367078"/>
    </source>
</evidence>
<dbReference type="PANTHER" id="PTHR11247">
    <property type="entry name" value="PALMITOYL-PROTEIN THIOESTERASE/DOLICHYLDIPHOSPHATASE 1"/>
    <property type="match status" value="1"/>
</dbReference>
<dbReference type="PANTHER" id="PTHR11247:SF1">
    <property type="entry name" value="DOLICHYLDIPHOSPHATASE 1"/>
    <property type="match status" value="1"/>
</dbReference>
<evidence type="ECO:0000256" key="5">
    <source>
        <dbReference type="ARBA" id="ARBA00023136"/>
    </source>
</evidence>
<evidence type="ECO:0000313" key="8">
    <source>
        <dbReference type="EMBL" id="RLN46051.1"/>
    </source>
</evidence>
<dbReference type="SMART" id="SM00014">
    <property type="entry name" value="acidPPc"/>
    <property type="match status" value="1"/>
</dbReference>
<dbReference type="OrthoDB" id="302705at2759"/>
<feature type="transmembrane region" description="Helical" evidence="6">
    <location>
        <begin position="151"/>
        <end position="175"/>
    </location>
</feature>
<comment type="function">
    <text evidence="6">Required for efficient N-glycosylation. Necessary for maintaining optimal levels of dolichol-linked oligosaccharides. Hydrolyzes dolichyl pyrophosphate at a very high rate and dolichyl monophosphate at a much lower rate. Does not act on phosphatidate.</text>
</comment>
<evidence type="ECO:0000256" key="2">
    <source>
        <dbReference type="ARBA" id="ARBA00022692"/>
    </source>
</evidence>
<keyword evidence="4 6" id="KW-1133">Transmembrane helix</keyword>
<comment type="subcellular location">
    <subcellularLocation>
        <location evidence="6">Endoplasmic reticulum membrane</location>
        <topology evidence="6">Multi-pass membrane protein</topology>
    </subcellularLocation>
    <subcellularLocation>
        <location evidence="1">Membrane</location>
        <topology evidence="1">Multi-pass membrane protein</topology>
    </subcellularLocation>
</comment>
<evidence type="ECO:0000256" key="1">
    <source>
        <dbReference type="ARBA" id="ARBA00004141"/>
    </source>
</evidence>
<gene>
    <name evidence="8" type="ORF">BBJ29_003383</name>
    <name evidence="9" type="ORF">BBP00_00002131</name>
</gene>
<evidence type="ECO:0000259" key="7">
    <source>
        <dbReference type="SMART" id="SM00014"/>
    </source>
</evidence>
<comment type="pathway">
    <text evidence="6">Protein modification; protein glycosylation.</text>
</comment>
<dbReference type="EMBL" id="MBAD02002613">
    <property type="protein sequence ID" value="RLN46051.1"/>
    <property type="molecule type" value="Genomic_DNA"/>
</dbReference>
<keyword evidence="6" id="KW-0256">Endoplasmic reticulum</keyword>
<organism evidence="9 10">
    <name type="scientific">Phytophthora kernoviae</name>
    <dbReference type="NCBI Taxonomy" id="325452"/>
    <lineage>
        <taxon>Eukaryota</taxon>
        <taxon>Sar</taxon>
        <taxon>Stramenopiles</taxon>
        <taxon>Oomycota</taxon>
        <taxon>Peronosporomycetes</taxon>
        <taxon>Peronosporales</taxon>
        <taxon>Peronosporaceae</taxon>
        <taxon>Phytophthora</taxon>
    </lineage>
</organism>
<evidence type="ECO:0000256" key="3">
    <source>
        <dbReference type="ARBA" id="ARBA00022801"/>
    </source>
</evidence>
<dbReference type="GO" id="GO:0008610">
    <property type="term" value="P:lipid biosynthetic process"/>
    <property type="evidence" value="ECO:0007669"/>
    <property type="project" value="TreeGrafter"/>
</dbReference>
<keyword evidence="2 6" id="KW-0812">Transmembrane</keyword>
<dbReference type="Proteomes" id="UP000284657">
    <property type="component" value="Unassembled WGS sequence"/>
</dbReference>
<reference evidence="10 11" key="1">
    <citation type="submission" date="2018-07" db="EMBL/GenBank/DDBJ databases">
        <title>Genome sequencing of oomycete isolates from Chile give support for New Zealand origin for Phytophthora kernoviae and make available the first Nothophytophthora sp. genome.</title>
        <authorList>
            <person name="Studholme D.J."/>
            <person name="Sanfuentes E."/>
            <person name="Panda P."/>
            <person name="Hill R."/>
            <person name="Sambles C."/>
            <person name="Grant M."/>
            <person name="Williams N.M."/>
            <person name="Mcdougal R.L."/>
        </authorList>
    </citation>
    <scope>NUCLEOTIDE SEQUENCE [LARGE SCALE GENOMIC DNA]</scope>
    <source>
        <strain evidence="9">Chile6</strain>
        <strain evidence="8">Chile7</strain>
    </source>
</reference>
<dbReference type="GO" id="GO:0047874">
    <property type="term" value="F:dolichyldiphosphatase activity"/>
    <property type="evidence" value="ECO:0007669"/>
    <property type="project" value="UniProtKB-UniRule"/>
</dbReference>
<dbReference type="Gene3D" id="1.20.144.10">
    <property type="entry name" value="Phosphatidic acid phosphatase type 2/haloperoxidase"/>
    <property type="match status" value="1"/>
</dbReference>
<dbReference type="GO" id="GO:0006487">
    <property type="term" value="P:protein N-linked glycosylation"/>
    <property type="evidence" value="ECO:0007669"/>
    <property type="project" value="UniProtKB-UniRule"/>
</dbReference>
<comment type="catalytic activity">
    <reaction evidence="6">
        <text>a di-trans,poly-cis-dolichyl diphosphate + H2O = a di-trans,poly-cis-dolichyl phosphate + phosphate + H(+)</text>
        <dbReference type="Rhea" id="RHEA:14385"/>
        <dbReference type="Rhea" id="RHEA-COMP:19498"/>
        <dbReference type="Rhea" id="RHEA-COMP:19506"/>
        <dbReference type="ChEBI" id="CHEBI:15377"/>
        <dbReference type="ChEBI" id="CHEBI:15378"/>
        <dbReference type="ChEBI" id="CHEBI:43474"/>
        <dbReference type="ChEBI" id="CHEBI:57497"/>
        <dbReference type="ChEBI" id="CHEBI:57683"/>
        <dbReference type="EC" id="3.6.1.43"/>
    </reaction>
</comment>
<dbReference type="EMBL" id="MBDO02000034">
    <property type="protein sequence ID" value="RLN66589.1"/>
    <property type="molecule type" value="Genomic_DNA"/>
</dbReference>
<feature type="domain" description="Phosphatidic acid phosphatase type 2/haloperoxidase" evidence="7">
    <location>
        <begin position="53"/>
        <end position="164"/>
    </location>
</feature>
<proteinExistence type="inferred from homology"/>
<evidence type="ECO:0000313" key="11">
    <source>
        <dbReference type="Proteomes" id="UP000284657"/>
    </source>
</evidence>
<dbReference type="Pfam" id="PF01569">
    <property type="entry name" value="PAP2"/>
    <property type="match status" value="1"/>
</dbReference>
<dbReference type="FunFam" id="1.20.144.10:FF:000033">
    <property type="entry name" value="Dolichylpyrophosphate phosphatase"/>
    <property type="match status" value="1"/>
</dbReference>
<dbReference type="Proteomes" id="UP000277300">
    <property type="component" value="Unassembled WGS sequence"/>
</dbReference>
<dbReference type="AlphaFoldDB" id="A0A3F2RZS4"/>
<dbReference type="EC" id="3.6.1.43" evidence="6"/>
<dbReference type="InterPro" id="IPR039667">
    <property type="entry name" value="Dolichyldiphosphatase_PAP2"/>
</dbReference>
<dbReference type="SUPFAM" id="SSF48317">
    <property type="entry name" value="Acid phosphatase/Vanadium-dependent haloperoxidase"/>
    <property type="match status" value="1"/>
</dbReference>
<feature type="transmembrane region" description="Helical" evidence="6">
    <location>
        <begin position="90"/>
        <end position="109"/>
    </location>
</feature>
<accession>A0A3F2RZS4</accession>
<evidence type="ECO:0000313" key="10">
    <source>
        <dbReference type="Proteomes" id="UP000277300"/>
    </source>
</evidence>
<sequence length="220" mass="24675">MDVKQEPQAFELTWVVYDPTDPLGVILALFTLSPIFIMIMYATLVTSQRDLDTISMFTGQMVTVVLNKVLKKVINQPRPEGAPMSGSGMPSAHSQFIAFFAAYVVAYTWKRLNSRRRLEQWFTIVSVLVVAVLTCYSRIHLGYHSTEQVVVGVVFGVLTGFTWHAAVSSVAPWLFPLLAKSRLAQFFYVRDISHIPDLVIYQLEICRAKSPAASPKSKSQ</sequence>
<keyword evidence="3 6" id="KW-0378">Hydrolase</keyword>